<dbReference type="EMBL" id="JADYXP020000015">
    <property type="protein sequence ID" value="KAL0108813.1"/>
    <property type="molecule type" value="Genomic_DNA"/>
</dbReference>
<dbReference type="Proteomes" id="UP001430953">
    <property type="component" value="Unassembled WGS sequence"/>
</dbReference>
<accession>A0AAW2EZU9</accession>
<proteinExistence type="predicted"/>
<evidence type="ECO:0000313" key="2">
    <source>
        <dbReference type="Proteomes" id="UP001430953"/>
    </source>
</evidence>
<sequence>MRNAITPSHVPTHRKKYRKPNTISTLRYKIMRSKGLWADGCYETGAKKRQRRWRARKDKTRESVPLGEIFHANVVAYLREGKSRRSACCDIYGAPVSLSDRLSFPRDGKTSIPIVCRSNGNQLTVSTSFPKRHRFFLALVAYDFFYEATESCHTDCFISVPRCKSM</sequence>
<protein>
    <submittedName>
        <fullName evidence="1">Uncharacterized protein</fullName>
    </submittedName>
</protein>
<organism evidence="1 2">
    <name type="scientific">Cardiocondyla obscurior</name>
    <dbReference type="NCBI Taxonomy" id="286306"/>
    <lineage>
        <taxon>Eukaryota</taxon>
        <taxon>Metazoa</taxon>
        <taxon>Ecdysozoa</taxon>
        <taxon>Arthropoda</taxon>
        <taxon>Hexapoda</taxon>
        <taxon>Insecta</taxon>
        <taxon>Pterygota</taxon>
        <taxon>Neoptera</taxon>
        <taxon>Endopterygota</taxon>
        <taxon>Hymenoptera</taxon>
        <taxon>Apocrita</taxon>
        <taxon>Aculeata</taxon>
        <taxon>Formicoidea</taxon>
        <taxon>Formicidae</taxon>
        <taxon>Myrmicinae</taxon>
        <taxon>Cardiocondyla</taxon>
    </lineage>
</organism>
<comment type="caution">
    <text evidence="1">The sequence shown here is derived from an EMBL/GenBank/DDBJ whole genome shotgun (WGS) entry which is preliminary data.</text>
</comment>
<name>A0AAW2EZU9_9HYME</name>
<gene>
    <name evidence="1" type="ORF">PUN28_014142</name>
</gene>
<dbReference type="AlphaFoldDB" id="A0AAW2EZU9"/>
<evidence type="ECO:0000313" key="1">
    <source>
        <dbReference type="EMBL" id="KAL0108813.1"/>
    </source>
</evidence>
<keyword evidence="2" id="KW-1185">Reference proteome</keyword>
<reference evidence="1 2" key="1">
    <citation type="submission" date="2023-03" db="EMBL/GenBank/DDBJ databases">
        <title>High recombination rates correlate with genetic variation in Cardiocondyla obscurior ants.</title>
        <authorList>
            <person name="Errbii M."/>
        </authorList>
    </citation>
    <scope>NUCLEOTIDE SEQUENCE [LARGE SCALE GENOMIC DNA]</scope>
    <source>
        <strain evidence="1">Alpha-2009</strain>
        <tissue evidence="1">Whole body</tissue>
    </source>
</reference>